<dbReference type="OrthoDB" id="2842789at2"/>
<name>A0A4S4BYD9_9BACI</name>
<organism evidence="1 2">
    <name type="scientific">Metabacillus sediminilitoris</name>
    <dbReference type="NCBI Taxonomy" id="2567941"/>
    <lineage>
        <taxon>Bacteria</taxon>
        <taxon>Bacillati</taxon>
        <taxon>Bacillota</taxon>
        <taxon>Bacilli</taxon>
        <taxon>Bacillales</taxon>
        <taxon>Bacillaceae</taxon>
        <taxon>Metabacillus</taxon>
    </lineage>
</organism>
<proteinExistence type="predicted"/>
<sequence length="243" mass="27694">MILTTIVPFILLIIIIAVIFSTINVIKKASIFRKINVNWVLGLYGFLLLAAAVIFYLIPTEKSSNEIVSNHEELIHAQRSSEQLTLAASEGKQIDRENIEGVQVKKSWDIPYEGNKLEIIGEGEQYNTGFTLVKRKDSNDQKVEVTQYSTRTIMQKIDFTNEMKSYKLDIAGDTLSISDPNQVDIKVGKFNHEFTITQFAENRNSKDPFDPFEDEYDVFGENVIYIQVPKDVEVEGDVQFVTE</sequence>
<dbReference type="EMBL" id="SSNT01000007">
    <property type="protein sequence ID" value="THF80169.1"/>
    <property type="molecule type" value="Genomic_DNA"/>
</dbReference>
<dbReference type="AlphaFoldDB" id="A0A4S4BYD9"/>
<protein>
    <submittedName>
        <fullName evidence="1">Uncharacterized protein</fullName>
    </submittedName>
</protein>
<evidence type="ECO:0000313" key="2">
    <source>
        <dbReference type="Proteomes" id="UP000310334"/>
    </source>
</evidence>
<accession>A0A4S4BYD9</accession>
<keyword evidence="2" id="KW-1185">Reference proteome</keyword>
<dbReference type="Proteomes" id="UP000310334">
    <property type="component" value="Unassembled WGS sequence"/>
</dbReference>
<reference evidence="1 2" key="1">
    <citation type="submission" date="2019-04" db="EMBL/GenBank/DDBJ databases">
        <title>Bacillus sediminilitoris sp. nov., isolated from a tidal flat sediment on the East China Sea.</title>
        <authorList>
            <person name="Wei Y."/>
            <person name="Mao H."/>
            <person name="Fang J."/>
        </authorList>
    </citation>
    <scope>NUCLEOTIDE SEQUENCE [LARGE SCALE GENOMIC DNA]</scope>
    <source>
        <strain evidence="1 2">DSL-17</strain>
    </source>
</reference>
<dbReference type="RefSeq" id="WP_136353724.1">
    <property type="nucleotide sequence ID" value="NZ_CP046266.1"/>
</dbReference>
<comment type="caution">
    <text evidence="1">The sequence shown here is derived from an EMBL/GenBank/DDBJ whole genome shotgun (WGS) entry which is preliminary data.</text>
</comment>
<gene>
    <name evidence="1" type="ORF">E6W99_10895</name>
</gene>
<evidence type="ECO:0000313" key="1">
    <source>
        <dbReference type="EMBL" id="THF80169.1"/>
    </source>
</evidence>